<evidence type="ECO:0000259" key="16">
    <source>
        <dbReference type="Pfam" id="PF00324"/>
    </source>
</evidence>
<dbReference type="PRINTS" id="PR01081">
    <property type="entry name" value="KCLTRNSPORT"/>
</dbReference>
<comment type="subcellular location">
    <subcellularLocation>
        <location evidence="1">Membrane</location>
        <topology evidence="1">Multi-pass membrane protein</topology>
    </subcellularLocation>
</comment>
<organism evidence="17 18">
    <name type="scientific">Stegodyphus mimosarum</name>
    <name type="common">African social velvet spider</name>
    <dbReference type="NCBI Taxonomy" id="407821"/>
    <lineage>
        <taxon>Eukaryota</taxon>
        <taxon>Metazoa</taxon>
        <taxon>Ecdysozoa</taxon>
        <taxon>Arthropoda</taxon>
        <taxon>Chelicerata</taxon>
        <taxon>Arachnida</taxon>
        <taxon>Araneae</taxon>
        <taxon>Araneomorphae</taxon>
        <taxon>Entelegynae</taxon>
        <taxon>Eresoidea</taxon>
        <taxon>Eresidae</taxon>
        <taxon>Stegodyphus</taxon>
    </lineage>
</organism>
<evidence type="ECO:0000313" key="18">
    <source>
        <dbReference type="Proteomes" id="UP000054359"/>
    </source>
</evidence>
<dbReference type="GO" id="GO:0045202">
    <property type="term" value="C:synapse"/>
    <property type="evidence" value="ECO:0007669"/>
    <property type="project" value="GOC"/>
</dbReference>
<feature type="transmembrane region" description="Helical" evidence="15">
    <location>
        <begin position="220"/>
        <end position="244"/>
    </location>
</feature>
<keyword evidence="6" id="KW-0813">Transport</keyword>
<keyword evidence="2" id="KW-1003">Cell membrane</keyword>
<evidence type="ECO:0000256" key="6">
    <source>
        <dbReference type="ARBA" id="ARBA00022847"/>
    </source>
</evidence>
<feature type="transmembrane region" description="Helical" evidence="15">
    <location>
        <begin position="264"/>
        <end position="285"/>
    </location>
</feature>
<evidence type="ECO:0000256" key="1">
    <source>
        <dbReference type="ARBA" id="ARBA00004141"/>
    </source>
</evidence>
<keyword evidence="3" id="KW-0633">Potassium transport</keyword>
<dbReference type="PANTHER" id="PTHR11827">
    <property type="entry name" value="SOLUTE CARRIER FAMILY 12, CATION COTRANSPORTERS"/>
    <property type="match status" value="1"/>
</dbReference>
<keyword evidence="10 15" id="KW-0472">Membrane</keyword>
<evidence type="ECO:0000256" key="14">
    <source>
        <dbReference type="ARBA" id="ARBA00047825"/>
    </source>
</evidence>
<gene>
    <name evidence="17" type="ORF">X975_11718</name>
</gene>
<comment type="catalytic activity">
    <reaction evidence="14">
        <text>K(+)(in) + chloride(in) = K(+)(out) + chloride(out)</text>
        <dbReference type="Rhea" id="RHEA:72427"/>
        <dbReference type="ChEBI" id="CHEBI:17996"/>
        <dbReference type="ChEBI" id="CHEBI:29103"/>
    </reaction>
</comment>
<dbReference type="Proteomes" id="UP000054359">
    <property type="component" value="Unassembled WGS sequence"/>
</dbReference>
<keyword evidence="18" id="KW-1185">Reference proteome</keyword>
<comment type="similarity">
    <text evidence="13">Belongs to the SLC12A transporter family. K/Cl co-transporter subfamily.</text>
</comment>
<evidence type="ECO:0000256" key="11">
    <source>
        <dbReference type="ARBA" id="ARBA00023180"/>
    </source>
</evidence>
<dbReference type="Pfam" id="PF00324">
    <property type="entry name" value="AA_permease"/>
    <property type="match status" value="2"/>
</dbReference>
<dbReference type="GO" id="GO:1990573">
    <property type="term" value="P:potassium ion import across plasma membrane"/>
    <property type="evidence" value="ECO:0007669"/>
    <property type="project" value="TreeGrafter"/>
</dbReference>
<evidence type="ECO:0000256" key="4">
    <source>
        <dbReference type="ARBA" id="ARBA00022553"/>
    </source>
</evidence>
<evidence type="ECO:0000256" key="13">
    <source>
        <dbReference type="ARBA" id="ARBA00046331"/>
    </source>
</evidence>
<name>A0A087TPI7_STEMI</name>
<reference evidence="17 18" key="1">
    <citation type="submission" date="2013-11" db="EMBL/GenBank/DDBJ databases">
        <title>Genome sequencing of Stegodyphus mimosarum.</title>
        <authorList>
            <person name="Bechsgaard J."/>
        </authorList>
    </citation>
    <scope>NUCLEOTIDE SEQUENCE [LARGE SCALE GENOMIC DNA]</scope>
</reference>
<dbReference type="PANTHER" id="PTHR11827:SF73">
    <property type="entry name" value="KAZACHOC, ISOFORM G"/>
    <property type="match status" value="1"/>
</dbReference>
<feature type="domain" description="Amino acid permease/ SLC12A" evidence="16">
    <location>
        <begin position="210"/>
        <end position="285"/>
    </location>
</feature>
<dbReference type="InterPro" id="IPR000076">
    <property type="entry name" value="KCL_cotranspt"/>
</dbReference>
<dbReference type="STRING" id="407821.A0A087TPI7"/>
<evidence type="ECO:0000256" key="5">
    <source>
        <dbReference type="ARBA" id="ARBA00022692"/>
    </source>
</evidence>
<dbReference type="AlphaFoldDB" id="A0A087TPI7"/>
<evidence type="ECO:0000256" key="2">
    <source>
        <dbReference type="ARBA" id="ARBA00022475"/>
    </source>
</evidence>
<keyword evidence="8 15" id="KW-1133">Transmembrane helix</keyword>
<protein>
    <submittedName>
        <fullName evidence="17">Solute carrier family 12 member 6</fullName>
    </submittedName>
</protein>
<feature type="transmembrane region" description="Helical" evidence="15">
    <location>
        <begin position="86"/>
        <end position="110"/>
    </location>
</feature>
<dbReference type="GO" id="GO:0055064">
    <property type="term" value="P:chloride ion homeostasis"/>
    <property type="evidence" value="ECO:0007669"/>
    <property type="project" value="TreeGrafter"/>
</dbReference>
<dbReference type="Gene3D" id="1.20.1740.10">
    <property type="entry name" value="Amino acid/polyamine transporter I"/>
    <property type="match status" value="1"/>
</dbReference>
<dbReference type="OrthoDB" id="2020542at2759"/>
<feature type="transmembrane region" description="Helical" evidence="15">
    <location>
        <begin position="61"/>
        <end position="80"/>
    </location>
</feature>
<evidence type="ECO:0000256" key="3">
    <source>
        <dbReference type="ARBA" id="ARBA00022538"/>
    </source>
</evidence>
<sequence>MISRSLGPEFGGAVGILFYLATSVAAAMYITGAVEIFLNYMAPSLSLFGDISDPFIMSNNFRIYGTILLVIVGTIVFIGVKFVSKFAPVALFCVIVSLIAVYVGVFVNFYGKEDTKICMLGDRLLSKGNYSCSKDHNETNSLFYLYCQEVNKTESGEPRYSCDSYFENNEVKMKLGIPGMSSDVFHSNIPSRFRQKGDYVSESINREDASSYGQKTYNQILVDITTSFTLLLAIFFPSCTGILAGSNRSGDLADAQKSIPAGTLAAQLTTSIIYLSGVLLFGATFNNLFMRDKFGESIGGGLAVADLAWPHPWVVIIGSLLSTVGAGLQSLTG</sequence>
<dbReference type="GO" id="GO:0055075">
    <property type="term" value="P:potassium ion homeostasis"/>
    <property type="evidence" value="ECO:0007669"/>
    <property type="project" value="TreeGrafter"/>
</dbReference>
<evidence type="ECO:0000256" key="12">
    <source>
        <dbReference type="ARBA" id="ARBA00023214"/>
    </source>
</evidence>
<keyword evidence="12" id="KW-0868">Chloride</keyword>
<dbReference type="InterPro" id="IPR004841">
    <property type="entry name" value="AA-permease/SLC12A_dom"/>
</dbReference>
<dbReference type="GO" id="GO:0007268">
    <property type="term" value="P:chemical synaptic transmission"/>
    <property type="evidence" value="ECO:0007669"/>
    <property type="project" value="TreeGrafter"/>
</dbReference>
<feature type="transmembrane region" description="Helical" evidence="15">
    <location>
        <begin position="16"/>
        <end position="40"/>
    </location>
</feature>
<keyword evidence="6" id="KW-0769">Symport</keyword>
<dbReference type="EMBL" id="KK116188">
    <property type="protein sequence ID" value="KFM67026.1"/>
    <property type="molecule type" value="Genomic_DNA"/>
</dbReference>
<dbReference type="OMA" id="RVACNIT"/>
<dbReference type="GO" id="GO:0015379">
    <property type="term" value="F:potassium:chloride symporter activity"/>
    <property type="evidence" value="ECO:0007669"/>
    <property type="project" value="InterPro"/>
</dbReference>
<evidence type="ECO:0000256" key="9">
    <source>
        <dbReference type="ARBA" id="ARBA00023065"/>
    </source>
</evidence>
<evidence type="ECO:0000256" key="15">
    <source>
        <dbReference type="SAM" id="Phobius"/>
    </source>
</evidence>
<dbReference type="InterPro" id="IPR004842">
    <property type="entry name" value="SLC12A_fam"/>
</dbReference>
<proteinExistence type="inferred from homology"/>
<keyword evidence="9" id="KW-0406">Ion transport</keyword>
<feature type="non-terminal residue" evidence="17">
    <location>
        <position position="333"/>
    </location>
</feature>
<keyword evidence="7" id="KW-0630">Potassium</keyword>
<keyword evidence="4" id="KW-0597">Phosphoprotein</keyword>
<accession>A0A087TPI7</accession>
<evidence type="ECO:0000313" key="17">
    <source>
        <dbReference type="EMBL" id="KFM67026.1"/>
    </source>
</evidence>
<dbReference type="GO" id="GO:0006884">
    <property type="term" value="P:cell volume homeostasis"/>
    <property type="evidence" value="ECO:0007669"/>
    <property type="project" value="TreeGrafter"/>
</dbReference>
<evidence type="ECO:0000256" key="10">
    <source>
        <dbReference type="ARBA" id="ARBA00023136"/>
    </source>
</evidence>
<evidence type="ECO:0000256" key="7">
    <source>
        <dbReference type="ARBA" id="ARBA00022958"/>
    </source>
</evidence>
<keyword evidence="11" id="KW-0325">Glycoprotein</keyword>
<dbReference type="GO" id="GO:0005886">
    <property type="term" value="C:plasma membrane"/>
    <property type="evidence" value="ECO:0007669"/>
    <property type="project" value="TreeGrafter"/>
</dbReference>
<feature type="domain" description="Amino acid permease/ SLC12A" evidence="16">
    <location>
        <begin position="1"/>
        <end position="114"/>
    </location>
</feature>
<evidence type="ECO:0000256" key="8">
    <source>
        <dbReference type="ARBA" id="ARBA00022989"/>
    </source>
</evidence>
<keyword evidence="5 15" id="KW-0812">Transmembrane</keyword>